<organism evidence="3">
    <name type="scientific">marine sediment metagenome</name>
    <dbReference type="NCBI Taxonomy" id="412755"/>
    <lineage>
        <taxon>unclassified sequences</taxon>
        <taxon>metagenomes</taxon>
        <taxon>ecological metagenomes</taxon>
    </lineage>
</organism>
<sequence>MIDNADFIAELKYTRTEQGGRKNPAQSGYRPHLKFDFTEMLTSGNQFFIGTDSVYPGEKVIAQIGMGSTYHYEGKLEVGMEFEFCEGSIIIGIGKITEIINQTLEKKKAST</sequence>
<evidence type="ECO:0000256" key="2">
    <source>
        <dbReference type="ARBA" id="ARBA00023134"/>
    </source>
</evidence>
<comment type="caution">
    <text evidence="3">The sequence shown here is derived from an EMBL/GenBank/DDBJ whole genome shotgun (WGS) entry which is preliminary data.</text>
</comment>
<dbReference type="Gene3D" id="2.40.30.10">
    <property type="entry name" value="Translation factors"/>
    <property type="match status" value="1"/>
</dbReference>
<dbReference type="GO" id="GO:0005525">
    <property type="term" value="F:GTP binding"/>
    <property type="evidence" value="ECO:0007669"/>
    <property type="project" value="UniProtKB-KW"/>
</dbReference>
<dbReference type="AlphaFoldDB" id="A0A0F9MBP6"/>
<protein>
    <recommendedName>
        <fullName evidence="4">Translation elongation factor EFTu/EF1A C-terminal domain-containing protein</fullName>
    </recommendedName>
</protein>
<dbReference type="InterPro" id="IPR009001">
    <property type="entry name" value="Transl_elong_EF1A/Init_IF2_C"/>
</dbReference>
<reference evidence="3" key="1">
    <citation type="journal article" date="2015" name="Nature">
        <title>Complex archaea that bridge the gap between prokaryotes and eukaryotes.</title>
        <authorList>
            <person name="Spang A."/>
            <person name="Saw J.H."/>
            <person name="Jorgensen S.L."/>
            <person name="Zaremba-Niedzwiedzka K."/>
            <person name="Martijn J."/>
            <person name="Lind A.E."/>
            <person name="van Eijk R."/>
            <person name="Schleper C."/>
            <person name="Guy L."/>
            <person name="Ettema T.J."/>
        </authorList>
    </citation>
    <scope>NUCLEOTIDE SEQUENCE</scope>
</reference>
<gene>
    <name evidence="3" type="ORF">LCGC14_1093930</name>
</gene>
<evidence type="ECO:0008006" key="4">
    <source>
        <dbReference type="Google" id="ProtNLM"/>
    </source>
</evidence>
<dbReference type="SUPFAM" id="SSF50465">
    <property type="entry name" value="EF-Tu/eEF-1alpha/eIF2-gamma C-terminal domain"/>
    <property type="match status" value="1"/>
</dbReference>
<proteinExistence type="predicted"/>
<evidence type="ECO:0000256" key="1">
    <source>
        <dbReference type="ARBA" id="ARBA00022741"/>
    </source>
</evidence>
<dbReference type="EMBL" id="LAZR01004878">
    <property type="protein sequence ID" value="KKN04785.1"/>
    <property type="molecule type" value="Genomic_DNA"/>
</dbReference>
<keyword evidence="1" id="KW-0547">Nucleotide-binding</keyword>
<evidence type="ECO:0000313" key="3">
    <source>
        <dbReference type="EMBL" id="KKN04785.1"/>
    </source>
</evidence>
<keyword evidence="2" id="KW-0342">GTP-binding</keyword>
<accession>A0A0F9MBP6</accession>
<name>A0A0F9MBP6_9ZZZZ</name>